<dbReference type="InterPro" id="IPR018060">
    <property type="entry name" value="HTH_AraC"/>
</dbReference>
<evidence type="ECO:0000313" key="6">
    <source>
        <dbReference type="Proteomes" id="UP001597287"/>
    </source>
</evidence>
<protein>
    <submittedName>
        <fullName evidence="5">Helix-turn-helix domain-containing protein</fullName>
    </submittedName>
</protein>
<keyword evidence="3" id="KW-0804">Transcription</keyword>
<evidence type="ECO:0000259" key="4">
    <source>
        <dbReference type="PROSITE" id="PS01124"/>
    </source>
</evidence>
<dbReference type="RefSeq" id="WP_386849631.1">
    <property type="nucleotide sequence ID" value="NZ_JBHUIG010000023.1"/>
</dbReference>
<evidence type="ECO:0000313" key="5">
    <source>
        <dbReference type="EMBL" id="MFD2320997.1"/>
    </source>
</evidence>
<dbReference type="InterPro" id="IPR009057">
    <property type="entry name" value="Homeodomain-like_sf"/>
</dbReference>
<dbReference type="PROSITE" id="PS01124">
    <property type="entry name" value="HTH_ARAC_FAMILY_2"/>
    <property type="match status" value="1"/>
</dbReference>
<dbReference type="Pfam" id="PF12833">
    <property type="entry name" value="HTH_18"/>
    <property type="match status" value="1"/>
</dbReference>
<name>A0ABW5EW97_9BURK</name>
<feature type="domain" description="HTH araC/xylS-type" evidence="4">
    <location>
        <begin position="1"/>
        <end position="77"/>
    </location>
</feature>
<gene>
    <name evidence="5" type="ORF">ACFSPV_20030</name>
</gene>
<dbReference type="Proteomes" id="UP001597287">
    <property type="component" value="Unassembled WGS sequence"/>
</dbReference>
<dbReference type="SUPFAM" id="SSF46689">
    <property type="entry name" value="Homeodomain-like"/>
    <property type="match status" value="1"/>
</dbReference>
<keyword evidence="6" id="KW-1185">Reference proteome</keyword>
<proteinExistence type="predicted"/>
<evidence type="ECO:0000256" key="3">
    <source>
        <dbReference type="ARBA" id="ARBA00023163"/>
    </source>
</evidence>
<dbReference type="InterPro" id="IPR050204">
    <property type="entry name" value="AraC_XylS_family_regulators"/>
</dbReference>
<dbReference type="PANTHER" id="PTHR46796">
    <property type="entry name" value="HTH-TYPE TRANSCRIPTIONAL ACTIVATOR RHAS-RELATED"/>
    <property type="match status" value="1"/>
</dbReference>
<keyword evidence="1" id="KW-0805">Transcription regulation</keyword>
<dbReference type="SMART" id="SM00342">
    <property type="entry name" value="HTH_ARAC"/>
    <property type="match status" value="1"/>
</dbReference>
<keyword evidence="2" id="KW-0238">DNA-binding</keyword>
<accession>A0ABW5EW97</accession>
<organism evidence="5 6">
    <name type="scientific">Delftia deserti</name>
    <dbReference type="NCBI Taxonomy" id="1651218"/>
    <lineage>
        <taxon>Bacteria</taxon>
        <taxon>Pseudomonadati</taxon>
        <taxon>Pseudomonadota</taxon>
        <taxon>Betaproteobacteria</taxon>
        <taxon>Burkholderiales</taxon>
        <taxon>Comamonadaceae</taxon>
        <taxon>Delftia</taxon>
    </lineage>
</organism>
<dbReference type="EMBL" id="JBHUIG010000023">
    <property type="protein sequence ID" value="MFD2320997.1"/>
    <property type="molecule type" value="Genomic_DNA"/>
</dbReference>
<sequence>MIHRTPLQFLREFSQLPDMTPHAYLVETRVPAARPMMQAGAHSLAGIAHDCGFGHQSHMGAAFRKTLGLTPGQYLARIRHTGKQ</sequence>
<dbReference type="PANTHER" id="PTHR46796:SF2">
    <property type="entry name" value="TRANSCRIPTIONAL REGULATORY PROTEIN"/>
    <property type="match status" value="1"/>
</dbReference>
<comment type="caution">
    <text evidence="5">The sequence shown here is derived from an EMBL/GenBank/DDBJ whole genome shotgun (WGS) entry which is preliminary data.</text>
</comment>
<dbReference type="Gene3D" id="1.10.10.60">
    <property type="entry name" value="Homeodomain-like"/>
    <property type="match status" value="1"/>
</dbReference>
<evidence type="ECO:0000256" key="1">
    <source>
        <dbReference type="ARBA" id="ARBA00023015"/>
    </source>
</evidence>
<reference evidence="6" key="1">
    <citation type="journal article" date="2019" name="Int. J. Syst. Evol. Microbiol.">
        <title>The Global Catalogue of Microorganisms (GCM) 10K type strain sequencing project: providing services to taxonomists for standard genome sequencing and annotation.</title>
        <authorList>
            <consortium name="The Broad Institute Genomics Platform"/>
            <consortium name="The Broad Institute Genome Sequencing Center for Infectious Disease"/>
            <person name="Wu L."/>
            <person name="Ma J."/>
        </authorList>
    </citation>
    <scope>NUCLEOTIDE SEQUENCE [LARGE SCALE GENOMIC DNA]</scope>
    <source>
        <strain evidence="6">CCUG 62793</strain>
    </source>
</reference>
<evidence type="ECO:0000256" key="2">
    <source>
        <dbReference type="ARBA" id="ARBA00023125"/>
    </source>
</evidence>